<sequence length="319" mass="36219">MLIECSVRLLLLISISLICVNNVYCGFNGTNIEPRSQNPINHPFMLWNHKSFVCMTCFNESGEIYYYHPGFQLTSLNNSYVKAEWVADGLSGKSTPQLIFNHLNKTFSFYNGTDVSIVGTKFKVNQSLYFDNLSPYYLSVFNVTSNKISEAYMMWNNRFLFDLHAVWLRSPINTTIVLGDLFQANVFRFINYRNATVSPHVALRANLNASLGYPRYFPSTAKQQVCPTKSPVIVTQPCKPEIKTVTVIKEVEVQVTAKAKKSATIATPSESPQLIECKQQLNIFVVLFMVALCLFLLVLIIIMCRYTNKAQTKTKSSVY</sequence>
<dbReference type="EMBL" id="KJ935003">
    <property type="protein sequence ID" value="AII00830.1"/>
    <property type="molecule type" value="Genomic_RNA"/>
</dbReference>
<proteinExistence type="predicted"/>
<keyword evidence="1" id="KW-1133">Transmembrane helix</keyword>
<reference evidence="2" key="1">
    <citation type="journal article" date="2014" name="J. Gen. Virol.">
        <title>Novel divergent nidovirus in a python with pneumonia.</title>
        <authorList>
            <person name="Bodewes R."/>
            <person name="Lempp C."/>
            <person name="Schurch A.C."/>
            <person name="Habierski A."/>
            <person name="Hahn K."/>
            <person name="Lamers M."/>
            <person name="von Dornberg K."/>
            <person name="Wohlsein P."/>
            <person name="Drexler J.F."/>
            <person name="Haagmans B.L."/>
            <person name="Smits S.L."/>
            <person name="Baumgartner W."/>
            <person name="Osterhaus A.D."/>
        </authorList>
    </citation>
    <scope>NUCLEOTIDE SEQUENCE</scope>
    <source>
        <strain evidence="2">S1536/13</strain>
    </source>
</reference>
<name>A0A076E6X5_9NIDO</name>
<evidence type="ECO:0000256" key="1">
    <source>
        <dbReference type="SAM" id="Phobius"/>
    </source>
</evidence>
<organism evidence="2">
    <name type="scientific">Python nidovirus</name>
    <dbReference type="NCBI Taxonomy" id="1526652"/>
    <lineage>
        <taxon>Viruses</taxon>
        <taxon>Riboviria</taxon>
        <taxon>Orthornavirae</taxon>
        <taxon>Pisuviricota</taxon>
        <taxon>Pisoniviricetes</taxon>
        <taxon>Nidovirales</taxon>
    </lineage>
</organism>
<keyword evidence="1" id="KW-0472">Membrane</keyword>
<feature type="transmembrane region" description="Helical" evidence="1">
    <location>
        <begin position="281"/>
        <end position="304"/>
    </location>
</feature>
<keyword evidence="1" id="KW-0812">Transmembrane</keyword>
<accession>A0A076E6X5</accession>
<protein>
    <submittedName>
        <fullName evidence="2">Minor M protein 2</fullName>
    </submittedName>
</protein>
<evidence type="ECO:0000313" key="2">
    <source>
        <dbReference type="EMBL" id="AII00830.1"/>
    </source>
</evidence>